<dbReference type="EMBL" id="LC738885">
    <property type="protein sequence ID" value="BDT63581.1"/>
    <property type="molecule type" value="Genomic_DNA"/>
</dbReference>
<organism evidence="1">
    <name type="scientific">Pasiphaea japonica whispovirus</name>
    <dbReference type="NCBI Taxonomy" id="2984286"/>
    <lineage>
        <taxon>Viruses</taxon>
        <taxon>Viruses incertae sedis</taxon>
        <taxon>Naldaviricetes</taxon>
        <taxon>Nimaviridae</taxon>
        <taxon>Whispovirus</taxon>
    </lineage>
</organism>
<name>A0A9C7BXI4_9VIRU</name>
<proteinExistence type="predicted"/>
<protein>
    <submittedName>
        <fullName evidence="1">Uncharacterized protein</fullName>
    </submittedName>
</protein>
<reference evidence="1" key="1">
    <citation type="submission" date="2022-10" db="EMBL/GenBank/DDBJ databases">
        <title>Genome sequences of endogenous nimaviruses in decapod crustaceans.</title>
        <authorList>
            <person name="Kawato S."/>
            <person name="Nozaki R."/>
            <person name="Kondo H."/>
            <person name="Hirono I."/>
        </authorList>
    </citation>
    <scope>NUCLEOTIDE SEQUENCE</scope>
    <source>
        <strain evidence="1">Toyama2020</strain>
    </source>
</reference>
<sequence>MASPSDFKSANPSVNSVCETYSICYAIENQHMFNKRTTPLEKSTWGEQELKKFRFDVKSINRVYFIYHFDDGVSGHKFEMVARMLYKGEHVYVQLKASCDFTGFDCEGHGVMFVSKDANLFIKLILTDKHPKGLIYQSLTEDGIEIDQMDECSWNTKYMYCHAPTLKFLCHKAIYKNKNKLQHYSSTLPNVLKQSVDKYITFNEAKESYDNNWQ</sequence>
<accession>A0A9C7BXI4</accession>
<evidence type="ECO:0000313" key="1">
    <source>
        <dbReference type="EMBL" id="BDT63581.1"/>
    </source>
</evidence>